<dbReference type="SUPFAM" id="SSF51445">
    <property type="entry name" value="(Trans)glycosidases"/>
    <property type="match status" value="1"/>
</dbReference>
<name>A0A410DZY0_9CLOT</name>
<dbReference type="Proteomes" id="UP000286268">
    <property type="component" value="Chromosome"/>
</dbReference>
<dbReference type="PROSITE" id="PS51904">
    <property type="entry name" value="GLYCOSYL_HYDROL_F25_2"/>
    <property type="match status" value="1"/>
</dbReference>
<accession>A0A410DZY0</accession>
<evidence type="ECO:0000313" key="3">
    <source>
        <dbReference type="Proteomes" id="UP000286268"/>
    </source>
</evidence>
<dbReference type="Gene3D" id="3.20.20.80">
    <property type="entry name" value="Glycosidases"/>
    <property type="match status" value="1"/>
</dbReference>
<dbReference type="PANTHER" id="PTHR34135:SF2">
    <property type="entry name" value="LYSOZYME"/>
    <property type="match status" value="1"/>
</dbReference>
<dbReference type="GO" id="GO:0016052">
    <property type="term" value="P:carbohydrate catabolic process"/>
    <property type="evidence" value="ECO:0007669"/>
    <property type="project" value="TreeGrafter"/>
</dbReference>
<dbReference type="InterPro" id="IPR002053">
    <property type="entry name" value="Glyco_hydro_25"/>
</dbReference>
<gene>
    <name evidence="2" type="ORF">C1I91_24870</name>
</gene>
<proteinExistence type="inferred from homology"/>
<protein>
    <submittedName>
        <fullName evidence="2">Muramidase</fullName>
    </submittedName>
</protein>
<dbReference type="Pfam" id="PF01183">
    <property type="entry name" value="Glyco_hydro_25"/>
    <property type="match status" value="1"/>
</dbReference>
<dbReference type="KEGG" id="cmah:C1I91_24870"/>
<dbReference type="InterPro" id="IPR013783">
    <property type="entry name" value="Ig-like_fold"/>
</dbReference>
<dbReference type="OrthoDB" id="9765879at2"/>
<keyword evidence="3" id="KW-1185">Reference proteome</keyword>
<dbReference type="Gene3D" id="2.60.40.10">
    <property type="entry name" value="Immunoglobulins"/>
    <property type="match status" value="1"/>
</dbReference>
<comment type="similarity">
    <text evidence="1">Belongs to the glycosyl hydrolase 25 family.</text>
</comment>
<evidence type="ECO:0000256" key="1">
    <source>
        <dbReference type="ARBA" id="ARBA00010646"/>
    </source>
</evidence>
<dbReference type="RefSeq" id="WP_128215318.1">
    <property type="nucleotide sequence ID" value="NZ_CP025746.1"/>
</dbReference>
<dbReference type="CDD" id="cd00599">
    <property type="entry name" value="GH25_muramidase"/>
    <property type="match status" value="1"/>
</dbReference>
<reference evidence="2 3" key="1">
    <citation type="submission" date="2018-01" db="EMBL/GenBank/DDBJ databases">
        <title>Genome Sequencing and Assembly of Anaerobacter polyendosporus strain CT4.</title>
        <authorList>
            <person name="Tachaapaikoon C."/>
            <person name="Sutheeworapong S."/>
            <person name="Jenjaroenpun P."/>
            <person name="Wongsurawat T."/>
            <person name="Nookeaw I."/>
            <person name="Cheawchanlertfa P."/>
            <person name="Kosugi A."/>
            <person name="Cheevadhanarak S."/>
            <person name="Ratanakhanokchai K."/>
        </authorList>
    </citation>
    <scope>NUCLEOTIDE SEQUENCE [LARGE SCALE GENOMIC DNA]</scope>
    <source>
        <strain evidence="2 3">CT4</strain>
    </source>
</reference>
<dbReference type="GO" id="GO:0003796">
    <property type="term" value="F:lysozyme activity"/>
    <property type="evidence" value="ECO:0007669"/>
    <property type="project" value="InterPro"/>
</dbReference>
<dbReference type="GO" id="GO:0009253">
    <property type="term" value="P:peptidoglycan catabolic process"/>
    <property type="evidence" value="ECO:0007669"/>
    <property type="project" value="InterPro"/>
</dbReference>
<evidence type="ECO:0000313" key="2">
    <source>
        <dbReference type="EMBL" id="QAA34604.1"/>
    </source>
</evidence>
<dbReference type="InterPro" id="IPR017853">
    <property type="entry name" value="GH"/>
</dbReference>
<organism evidence="2 3">
    <name type="scientific">Clostridium manihotivorum</name>
    <dbReference type="NCBI Taxonomy" id="2320868"/>
    <lineage>
        <taxon>Bacteria</taxon>
        <taxon>Bacillati</taxon>
        <taxon>Bacillota</taxon>
        <taxon>Clostridia</taxon>
        <taxon>Eubacteriales</taxon>
        <taxon>Clostridiaceae</taxon>
        <taxon>Clostridium</taxon>
    </lineage>
</organism>
<dbReference type="EMBL" id="CP025746">
    <property type="protein sequence ID" value="QAA34604.1"/>
    <property type="molecule type" value="Genomic_DNA"/>
</dbReference>
<dbReference type="AlphaFoldDB" id="A0A410DZY0"/>
<dbReference type="PANTHER" id="PTHR34135">
    <property type="entry name" value="LYSOZYME"/>
    <property type="match status" value="1"/>
</dbReference>
<dbReference type="GO" id="GO:0016998">
    <property type="term" value="P:cell wall macromolecule catabolic process"/>
    <property type="evidence" value="ECO:0007669"/>
    <property type="project" value="InterPro"/>
</dbReference>
<sequence length="340" mass="38687">MQNKTMFSTFGADINEYKEGVNFTVLAKTVDFLYLRASGSGSGRFRVDRRFIEFARGSRSVGIPVGAYHYALPSADYATADSQCDAFIGVLQDGFGQGDYGDLFPVLDVEAPTDKSITTTQLVNWVDRFRKRFESKTRRRLMLYTGVFFVNLYDDLKVPGKGYPLSNMPLWIAMYKEIAGNPPVPPDIGGWKRWRIWQYTEKGDIPGVTPPVDLNYGPDSIDMLMPPTDVKGLYARTDNKNIYVSWTKNRDKDLLGYNLFVNSNYAGTVGVNDTYYVIPRSKFNLPAGRPIEIGIEAFDFDGDFSKKRTKFLIQPTRSDDPLEYGTYFDDEYFMFGQNEE</sequence>